<dbReference type="SUPFAM" id="SSF52540">
    <property type="entry name" value="P-loop containing nucleoside triphosphate hydrolases"/>
    <property type="match status" value="1"/>
</dbReference>
<comment type="caution">
    <text evidence="4">The sequence shown here is derived from an EMBL/GenBank/DDBJ whole genome shotgun (WGS) entry which is preliminary data.</text>
</comment>
<proteinExistence type="inferred from homology"/>
<keyword evidence="5" id="KW-1185">Reference proteome</keyword>
<evidence type="ECO:0000259" key="3">
    <source>
        <dbReference type="Pfam" id="PF04548"/>
    </source>
</evidence>
<evidence type="ECO:0000256" key="2">
    <source>
        <dbReference type="ARBA" id="ARBA00022741"/>
    </source>
</evidence>
<evidence type="ECO:0000313" key="4">
    <source>
        <dbReference type="EMBL" id="KAH3768438.1"/>
    </source>
</evidence>
<dbReference type="EMBL" id="JAIWYP010000009">
    <property type="protein sequence ID" value="KAH3768438.1"/>
    <property type="molecule type" value="Genomic_DNA"/>
</dbReference>
<dbReference type="Proteomes" id="UP000828390">
    <property type="component" value="Unassembled WGS sequence"/>
</dbReference>
<reference evidence="4" key="1">
    <citation type="journal article" date="2019" name="bioRxiv">
        <title>The Genome of the Zebra Mussel, Dreissena polymorpha: A Resource for Invasive Species Research.</title>
        <authorList>
            <person name="McCartney M.A."/>
            <person name="Auch B."/>
            <person name="Kono T."/>
            <person name="Mallez S."/>
            <person name="Zhang Y."/>
            <person name="Obille A."/>
            <person name="Becker A."/>
            <person name="Abrahante J.E."/>
            <person name="Garbe J."/>
            <person name="Badalamenti J.P."/>
            <person name="Herman A."/>
            <person name="Mangelson H."/>
            <person name="Liachko I."/>
            <person name="Sullivan S."/>
            <person name="Sone E.D."/>
            <person name="Koren S."/>
            <person name="Silverstein K.A.T."/>
            <person name="Beckman K.B."/>
            <person name="Gohl D.M."/>
        </authorList>
    </citation>
    <scope>NUCLEOTIDE SEQUENCE</scope>
    <source>
        <strain evidence="4">Duluth1</strain>
        <tissue evidence="4">Whole animal</tissue>
    </source>
</reference>
<dbReference type="InterPro" id="IPR027417">
    <property type="entry name" value="P-loop_NTPase"/>
</dbReference>
<gene>
    <name evidence="4" type="ORF">DPMN_169650</name>
</gene>
<evidence type="ECO:0000313" key="5">
    <source>
        <dbReference type="Proteomes" id="UP000828390"/>
    </source>
</evidence>
<organism evidence="4 5">
    <name type="scientific">Dreissena polymorpha</name>
    <name type="common">Zebra mussel</name>
    <name type="synonym">Mytilus polymorpha</name>
    <dbReference type="NCBI Taxonomy" id="45954"/>
    <lineage>
        <taxon>Eukaryota</taxon>
        <taxon>Metazoa</taxon>
        <taxon>Spiralia</taxon>
        <taxon>Lophotrochozoa</taxon>
        <taxon>Mollusca</taxon>
        <taxon>Bivalvia</taxon>
        <taxon>Autobranchia</taxon>
        <taxon>Heteroconchia</taxon>
        <taxon>Euheterodonta</taxon>
        <taxon>Imparidentia</taxon>
        <taxon>Neoheterodontei</taxon>
        <taxon>Myida</taxon>
        <taxon>Dreissenoidea</taxon>
        <taxon>Dreissenidae</taxon>
        <taxon>Dreissena</taxon>
    </lineage>
</organism>
<dbReference type="InterPro" id="IPR006703">
    <property type="entry name" value="G_AIG1"/>
</dbReference>
<comment type="similarity">
    <text evidence="1">Belongs to the TRAFAC class TrmE-Era-EngA-EngB-Septin-like GTPase superfamily. AIG1/Toc34/Toc159-like paraseptin GTPase family. IAN subfamily.</text>
</comment>
<dbReference type="GO" id="GO:0005525">
    <property type="term" value="F:GTP binding"/>
    <property type="evidence" value="ECO:0007669"/>
    <property type="project" value="InterPro"/>
</dbReference>
<reference evidence="4" key="2">
    <citation type="submission" date="2020-11" db="EMBL/GenBank/DDBJ databases">
        <authorList>
            <person name="McCartney M.A."/>
            <person name="Auch B."/>
            <person name="Kono T."/>
            <person name="Mallez S."/>
            <person name="Becker A."/>
            <person name="Gohl D.M."/>
            <person name="Silverstein K.A.T."/>
            <person name="Koren S."/>
            <person name="Bechman K.B."/>
            <person name="Herman A."/>
            <person name="Abrahante J.E."/>
            <person name="Garbe J."/>
        </authorList>
    </citation>
    <scope>NUCLEOTIDE SEQUENCE</scope>
    <source>
        <strain evidence="4">Duluth1</strain>
        <tissue evidence="4">Whole animal</tissue>
    </source>
</reference>
<accession>A0A9D4IDU0</accession>
<name>A0A9D4IDU0_DREPO</name>
<feature type="domain" description="AIG1-type G" evidence="3">
    <location>
        <begin position="68"/>
        <end position="98"/>
    </location>
</feature>
<dbReference type="Gene3D" id="3.40.50.300">
    <property type="entry name" value="P-loop containing nucleotide triphosphate hydrolases"/>
    <property type="match status" value="1"/>
</dbReference>
<dbReference type="AlphaFoldDB" id="A0A9D4IDU0"/>
<evidence type="ECO:0000256" key="1">
    <source>
        <dbReference type="ARBA" id="ARBA00008535"/>
    </source>
</evidence>
<protein>
    <recommendedName>
        <fullName evidence="3">AIG1-type G domain-containing protein</fullName>
    </recommendedName>
</protein>
<dbReference type="Pfam" id="PF04548">
    <property type="entry name" value="AIG1"/>
    <property type="match status" value="1"/>
</dbReference>
<sequence length="181" mass="20193">MNRLLSGERTRAILALLSKFRIAYSTANAKQTYFATRGGKAKRVDAASVVEAASGGEEWIDHQTGDITMLLVGHTGHGKSATGNSILCKEAFQIDNGKKTDRKEVMVADILRAFLQDLVKKLFDSRKRVDTEQQSAMANDIETEHGEGKQVSGRKYDRFKENVIHDKSVSELARGFFERAW</sequence>
<keyword evidence="2" id="KW-0547">Nucleotide-binding</keyword>